<reference evidence="8" key="1">
    <citation type="submission" date="2016-10" db="EMBL/GenBank/DDBJ databases">
        <authorList>
            <person name="Varghese N."/>
            <person name="Submissions S."/>
        </authorList>
    </citation>
    <scope>NUCLEOTIDE SEQUENCE</scope>
    <source>
        <strain evidence="8">DSM 15758</strain>
    </source>
</reference>
<reference evidence="9" key="2">
    <citation type="submission" date="2016-10" db="EMBL/GenBank/DDBJ databases">
        <authorList>
            <person name="de Groot N.N."/>
        </authorList>
    </citation>
    <scope>NUCLEOTIDE SEQUENCE [LARGE SCALE GENOMIC DNA]</scope>
    <source>
        <strain evidence="9">DSM 15758</strain>
    </source>
</reference>
<dbReference type="RefSeq" id="WP_037007228.1">
    <property type="nucleotide sequence ID" value="NZ_CP044074.1"/>
</dbReference>
<dbReference type="InterPro" id="IPR005471">
    <property type="entry name" value="Tscrpt_reg_IclR_N"/>
</dbReference>
<accession>A0A1G5PCE8</accession>
<dbReference type="InterPro" id="IPR036390">
    <property type="entry name" value="WH_DNA-bd_sf"/>
</dbReference>
<feature type="domain" description="IclR-ED" evidence="6">
    <location>
        <begin position="75"/>
        <end position="227"/>
    </location>
</feature>
<dbReference type="InterPro" id="IPR014757">
    <property type="entry name" value="Tscrpt_reg_IclR_C"/>
</dbReference>
<evidence type="ECO:0000256" key="4">
    <source>
        <dbReference type="SAM" id="MobiDB-lite"/>
    </source>
</evidence>
<dbReference type="EMBL" id="MTLN01000012">
    <property type="protein sequence ID" value="ONN68673.1"/>
    <property type="molecule type" value="Genomic_DNA"/>
</dbReference>
<dbReference type="PROSITE" id="PS51078">
    <property type="entry name" value="ICLR_ED"/>
    <property type="match status" value="1"/>
</dbReference>
<dbReference type="Pfam" id="PF01614">
    <property type="entry name" value="IclR_C"/>
    <property type="match status" value="1"/>
</dbReference>
<dbReference type="OrthoDB" id="6166718at2"/>
<dbReference type="InterPro" id="IPR050707">
    <property type="entry name" value="HTH_MetabolicPath_Reg"/>
</dbReference>
<evidence type="ECO:0000313" key="7">
    <source>
        <dbReference type="EMBL" id="ONN68673.1"/>
    </source>
</evidence>
<protein>
    <submittedName>
        <fullName evidence="7 8">Transcriptional regulator</fullName>
    </submittedName>
</protein>
<dbReference type="SUPFAM" id="SSF55781">
    <property type="entry name" value="GAF domain-like"/>
    <property type="match status" value="1"/>
</dbReference>
<feature type="domain" description="HTH iclR-type" evidence="5">
    <location>
        <begin position="13"/>
        <end position="74"/>
    </location>
</feature>
<comment type="caution">
    <text evidence="8">The sequence shown here is derived from an EMBL/GenBank/DDBJ whole genome shotgun (WGS) entry which is preliminary data.</text>
</comment>
<dbReference type="PANTHER" id="PTHR30136">
    <property type="entry name" value="HELIX-TURN-HELIX TRANSCRIPTIONAL REGULATOR, ICLR FAMILY"/>
    <property type="match status" value="1"/>
</dbReference>
<dbReference type="Pfam" id="PF09339">
    <property type="entry name" value="HTH_IclR"/>
    <property type="match status" value="1"/>
</dbReference>
<evidence type="ECO:0000259" key="5">
    <source>
        <dbReference type="PROSITE" id="PS51077"/>
    </source>
</evidence>
<feature type="region of interest" description="Disordered" evidence="4">
    <location>
        <begin position="224"/>
        <end position="244"/>
    </location>
</feature>
<feature type="compositionally biased region" description="Basic and acidic residues" evidence="4">
    <location>
        <begin position="235"/>
        <end position="244"/>
    </location>
</feature>
<dbReference type="InterPro" id="IPR029016">
    <property type="entry name" value="GAF-like_dom_sf"/>
</dbReference>
<dbReference type="Gene3D" id="3.30.450.40">
    <property type="match status" value="2"/>
</dbReference>
<dbReference type="GO" id="GO:0003677">
    <property type="term" value="F:DNA binding"/>
    <property type="evidence" value="ECO:0007669"/>
    <property type="project" value="UniProtKB-KW"/>
</dbReference>
<dbReference type="InterPro" id="IPR036388">
    <property type="entry name" value="WH-like_DNA-bd_sf"/>
</dbReference>
<name>A0A1G5PCE8_9PSED</name>
<organism evidence="8 9">
    <name type="scientific">Pseudomonas oryzihabitans</name>
    <dbReference type="NCBI Taxonomy" id="47885"/>
    <lineage>
        <taxon>Bacteria</taxon>
        <taxon>Pseudomonadati</taxon>
        <taxon>Pseudomonadota</taxon>
        <taxon>Gammaproteobacteria</taxon>
        <taxon>Pseudomonadales</taxon>
        <taxon>Pseudomonadaceae</taxon>
        <taxon>Pseudomonas</taxon>
    </lineage>
</organism>
<evidence type="ECO:0000256" key="3">
    <source>
        <dbReference type="ARBA" id="ARBA00023163"/>
    </source>
</evidence>
<evidence type="ECO:0000313" key="9">
    <source>
        <dbReference type="Proteomes" id="UP000183046"/>
    </source>
</evidence>
<dbReference type="SMART" id="SM00346">
    <property type="entry name" value="HTH_ICLR"/>
    <property type="match status" value="1"/>
</dbReference>
<proteinExistence type="predicted"/>
<dbReference type="SUPFAM" id="SSF46785">
    <property type="entry name" value="Winged helix' DNA-binding domain"/>
    <property type="match status" value="1"/>
</dbReference>
<evidence type="ECO:0000259" key="6">
    <source>
        <dbReference type="PROSITE" id="PS51078"/>
    </source>
</evidence>
<keyword evidence="1" id="KW-0805">Transcription regulation</keyword>
<keyword evidence="3" id="KW-0804">Transcription</keyword>
<keyword evidence="10" id="KW-1185">Reference proteome</keyword>
<dbReference type="Proteomes" id="UP000183046">
    <property type="component" value="Unassembled WGS sequence"/>
</dbReference>
<reference evidence="7 10" key="3">
    <citation type="submission" date="2017-01" db="EMBL/GenBank/DDBJ databases">
        <title>Pseudomonas psychrotolerans genome sequencing and assembly.</title>
        <authorList>
            <person name="Vyas B."/>
            <person name="Mayilraj S."/>
        </authorList>
    </citation>
    <scope>NUCLEOTIDE SEQUENCE [LARGE SCALE GENOMIC DNA]</scope>
    <source>
        <strain evidence="7 10">SDS18</strain>
    </source>
</reference>
<gene>
    <name evidence="7" type="ORF">BVL52_23255</name>
    <name evidence="8" type="ORF">SAMN05216279_11298</name>
</gene>
<dbReference type="Proteomes" id="UP000189310">
    <property type="component" value="Unassembled WGS sequence"/>
</dbReference>
<evidence type="ECO:0000313" key="8">
    <source>
        <dbReference type="EMBL" id="SCZ47223.1"/>
    </source>
</evidence>
<evidence type="ECO:0000256" key="2">
    <source>
        <dbReference type="ARBA" id="ARBA00023125"/>
    </source>
</evidence>
<dbReference type="GO" id="GO:0003700">
    <property type="term" value="F:DNA-binding transcription factor activity"/>
    <property type="evidence" value="ECO:0007669"/>
    <property type="project" value="TreeGrafter"/>
</dbReference>
<evidence type="ECO:0000256" key="1">
    <source>
        <dbReference type="ARBA" id="ARBA00023015"/>
    </source>
</evidence>
<evidence type="ECO:0000313" key="10">
    <source>
        <dbReference type="Proteomes" id="UP000189310"/>
    </source>
</evidence>
<dbReference type="PANTHER" id="PTHR30136:SF39">
    <property type="entry name" value="TRANSCRIPTIONAL REGULATORY PROTEIN"/>
    <property type="match status" value="1"/>
</dbReference>
<dbReference type="STRING" id="237610.BJP27_22605"/>
<dbReference type="GO" id="GO:0045892">
    <property type="term" value="P:negative regulation of DNA-templated transcription"/>
    <property type="evidence" value="ECO:0007669"/>
    <property type="project" value="TreeGrafter"/>
</dbReference>
<sequence length="244" mass="26706">MNTNRPRPGVSGVASADRVLTVLTAFRIGDAALSLAELANRTGLIKSTIMRLVVSLEKYGLVTRLADGNYILASEVVRLNAVYQDSHDVGRHIMPRLHQLTEESGETASFYVRHGAYRLCQYRVNSPHRLRLHLQPGDMRPMDQAAGAQALQTPYAVAKAGIIPFYSCGATDPHASSVALPIYDAQEELLGALVISGPANRLSLERAQTLYEVLREAADELTRSLGGKPLYGTDQAKRKPRKDE</sequence>
<keyword evidence="2" id="KW-0238">DNA-binding</keyword>
<dbReference type="AlphaFoldDB" id="A0A1G5PCE8"/>
<dbReference type="Gene3D" id="1.10.10.10">
    <property type="entry name" value="Winged helix-like DNA-binding domain superfamily/Winged helix DNA-binding domain"/>
    <property type="match status" value="1"/>
</dbReference>
<dbReference type="EMBL" id="FMWB01000012">
    <property type="protein sequence ID" value="SCZ47223.1"/>
    <property type="molecule type" value="Genomic_DNA"/>
</dbReference>
<dbReference type="PROSITE" id="PS51077">
    <property type="entry name" value="HTH_ICLR"/>
    <property type="match status" value="1"/>
</dbReference>